<gene>
    <name evidence="3" type="ORF">N0V91_005349</name>
</gene>
<feature type="transmembrane region" description="Helical" evidence="2">
    <location>
        <begin position="323"/>
        <end position="346"/>
    </location>
</feature>
<evidence type="ECO:0000313" key="4">
    <source>
        <dbReference type="Proteomes" id="UP001140510"/>
    </source>
</evidence>
<dbReference type="InterPro" id="IPR046536">
    <property type="entry name" value="DUF6601"/>
</dbReference>
<feature type="transmembrane region" description="Helical" evidence="2">
    <location>
        <begin position="273"/>
        <end position="295"/>
    </location>
</feature>
<dbReference type="PANTHER" id="PTHR34414:SF1">
    <property type="entry name" value="SUBTILISIN-LIKE SERINE PROTEASE"/>
    <property type="match status" value="1"/>
</dbReference>
<keyword evidence="2" id="KW-1133">Transmembrane helix</keyword>
<keyword evidence="2" id="KW-0812">Transmembrane</keyword>
<evidence type="ECO:0000256" key="2">
    <source>
        <dbReference type="SAM" id="Phobius"/>
    </source>
</evidence>
<evidence type="ECO:0000256" key="1">
    <source>
        <dbReference type="SAM" id="MobiDB-lite"/>
    </source>
</evidence>
<feature type="region of interest" description="Disordered" evidence="1">
    <location>
        <begin position="1"/>
        <end position="23"/>
    </location>
</feature>
<name>A0A9W8ZCX9_9PLEO</name>
<evidence type="ECO:0008006" key="5">
    <source>
        <dbReference type="Google" id="ProtNLM"/>
    </source>
</evidence>
<protein>
    <recommendedName>
        <fullName evidence="5">Subtilisin-like serine protease</fullName>
    </recommendedName>
</protein>
<proteinExistence type="predicted"/>
<comment type="caution">
    <text evidence="3">The sequence shown here is derived from an EMBL/GenBank/DDBJ whole genome shotgun (WGS) entry which is preliminary data.</text>
</comment>
<reference evidence="3" key="1">
    <citation type="submission" date="2022-10" db="EMBL/GenBank/DDBJ databases">
        <title>Tapping the CABI collections for fungal endophytes: first genome assemblies for Collariella, Neodidymelliopsis, Ascochyta clinopodiicola, Didymella pomorum, Didymosphaeria variabile, Neocosmospora piperis and Neocucurbitaria cava.</title>
        <authorList>
            <person name="Hill R."/>
        </authorList>
    </citation>
    <scope>NUCLEOTIDE SEQUENCE</scope>
    <source>
        <strain evidence="3">IMI 355091</strain>
    </source>
</reference>
<dbReference type="OrthoDB" id="5086500at2759"/>
<dbReference type="Proteomes" id="UP001140510">
    <property type="component" value="Unassembled WGS sequence"/>
</dbReference>
<evidence type="ECO:0000313" key="3">
    <source>
        <dbReference type="EMBL" id="KAJ4405191.1"/>
    </source>
</evidence>
<accession>A0A9W8ZCX9</accession>
<organism evidence="3 4">
    <name type="scientific">Didymella pomorum</name>
    <dbReference type="NCBI Taxonomy" id="749634"/>
    <lineage>
        <taxon>Eukaryota</taxon>
        <taxon>Fungi</taxon>
        <taxon>Dikarya</taxon>
        <taxon>Ascomycota</taxon>
        <taxon>Pezizomycotina</taxon>
        <taxon>Dothideomycetes</taxon>
        <taxon>Pleosporomycetidae</taxon>
        <taxon>Pleosporales</taxon>
        <taxon>Pleosporineae</taxon>
        <taxon>Didymellaceae</taxon>
        <taxon>Didymella</taxon>
    </lineage>
</organism>
<dbReference type="Pfam" id="PF20246">
    <property type="entry name" value="DUF6601"/>
    <property type="match status" value="1"/>
</dbReference>
<dbReference type="AlphaFoldDB" id="A0A9W8ZCX9"/>
<dbReference type="PANTHER" id="PTHR34414">
    <property type="entry name" value="HET DOMAIN-CONTAINING PROTEIN-RELATED"/>
    <property type="match status" value="1"/>
</dbReference>
<sequence length="367" mass="42195">MAQPAQITPATSPDGSATFSRSSTAAEELWTGHRVPFARCDELCSDLEYLQEPEKPHCLRNRTADRTLPDAPRIHLDALSNIIQYCIKDLDAPQLNLLGDKLCWVGPSPEIVSLSQQLVLDRTIRITEDPEVHCVWVEGIVYMKPLPAYLTSYAFWEYLYDGAAEREGLEERERLRATSLGFLRTYAHLVQRRSDFNLARRHDLLPTCNGKLTFEAFVAFISAFDSVPNKAVSSRWRYGLLQLDALNFHSAIHLRRWHLNRFESRYTAYFQRFFPVVLFIFALFSVALSAMQVIIGAKQMWDTDNKGLKTALSLFVWFATESIGWSIAFGLLFVVWWVCISSVEVWKRRKTMKRMQKASKEDRTATP</sequence>
<keyword evidence="4" id="KW-1185">Reference proteome</keyword>
<dbReference type="EMBL" id="JAPEVA010000036">
    <property type="protein sequence ID" value="KAJ4405191.1"/>
    <property type="molecule type" value="Genomic_DNA"/>
</dbReference>
<keyword evidence="2" id="KW-0472">Membrane</keyword>